<dbReference type="RefSeq" id="WP_345730439.1">
    <property type="nucleotide sequence ID" value="NZ_BAAAYN010000031.1"/>
</dbReference>
<name>A0ABP6T430_9ACTN</name>
<dbReference type="InterPro" id="IPR029063">
    <property type="entry name" value="SAM-dependent_MTases_sf"/>
</dbReference>
<reference evidence="3" key="1">
    <citation type="journal article" date="2019" name="Int. J. Syst. Evol. Microbiol.">
        <title>The Global Catalogue of Microorganisms (GCM) 10K type strain sequencing project: providing services to taxonomists for standard genome sequencing and annotation.</title>
        <authorList>
            <consortium name="The Broad Institute Genomics Platform"/>
            <consortium name="The Broad Institute Genome Sequencing Center for Infectious Disease"/>
            <person name="Wu L."/>
            <person name="Ma J."/>
        </authorList>
    </citation>
    <scope>NUCLEOTIDE SEQUENCE [LARGE SCALE GENOMIC DNA]</scope>
    <source>
        <strain evidence="3">JCM 9458</strain>
    </source>
</reference>
<dbReference type="SUPFAM" id="SSF53335">
    <property type="entry name" value="S-adenosyl-L-methionine-dependent methyltransferases"/>
    <property type="match status" value="1"/>
</dbReference>
<dbReference type="Gene3D" id="3.40.50.150">
    <property type="entry name" value="Vaccinia Virus protein VP39"/>
    <property type="match status" value="1"/>
</dbReference>
<dbReference type="PANTHER" id="PTHR43591">
    <property type="entry name" value="METHYLTRANSFERASE"/>
    <property type="match status" value="1"/>
</dbReference>
<evidence type="ECO:0000313" key="3">
    <source>
        <dbReference type="Proteomes" id="UP001501676"/>
    </source>
</evidence>
<gene>
    <name evidence="2" type="ORF">GCM10020369_47950</name>
</gene>
<dbReference type="InterPro" id="IPR013216">
    <property type="entry name" value="Methyltransf_11"/>
</dbReference>
<sequence>MVDAEWAALTETQQQRWSAVLRCLSEVVPAGATVVVGGVGAEVFAERLAAVTSAADVLVGGSADVEAGGAGLLAAADVVVRLRGGPPGADRAEDADIVVDLRDPAWPVIRRVADRLSTSDRWHLTESRAFFAAKASTWDRRFGDDLPAYAVAVAEAGFRPGGLLVDVGCGTGRALPSLRSAVGPDGVVVGLDLTPEMLAEARARSVTEHASLVLADACRLPFADASADGVFAAGLLMHLPDPDAGLRELARITRPGGRLVLFHSTGRAALAARHGRSLRPDEPLAEAPLRASTADTGWRLDRYEDAAERFLAVATRT</sequence>
<proteinExistence type="predicted"/>
<dbReference type="Proteomes" id="UP001501676">
    <property type="component" value="Unassembled WGS sequence"/>
</dbReference>
<dbReference type="CDD" id="cd02440">
    <property type="entry name" value="AdoMet_MTases"/>
    <property type="match status" value="1"/>
</dbReference>
<dbReference type="PANTHER" id="PTHR43591:SF24">
    <property type="entry name" value="2-METHOXY-6-POLYPRENYL-1,4-BENZOQUINOL METHYLASE, MITOCHONDRIAL"/>
    <property type="match status" value="1"/>
</dbReference>
<organism evidence="2 3">
    <name type="scientific">Cryptosporangium minutisporangium</name>
    <dbReference type="NCBI Taxonomy" id="113569"/>
    <lineage>
        <taxon>Bacteria</taxon>
        <taxon>Bacillati</taxon>
        <taxon>Actinomycetota</taxon>
        <taxon>Actinomycetes</taxon>
        <taxon>Cryptosporangiales</taxon>
        <taxon>Cryptosporangiaceae</taxon>
        <taxon>Cryptosporangium</taxon>
    </lineage>
</organism>
<accession>A0ABP6T430</accession>
<comment type="caution">
    <text evidence="2">The sequence shown here is derived from an EMBL/GenBank/DDBJ whole genome shotgun (WGS) entry which is preliminary data.</text>
</comment>
<dbReference type="Pfam" id="PF08241">
    <property type="entry name" value="Methyltransf_11"/>
    <property type="match status" value="1"/>
</dbReference>
<evidence type="ECO:0000313" key="2">
    <source>
        <dbReference type="EMBL" id="GAA3391150.1"/>
    </source>
</evidence>
<protein>
    <recommendedName>
        <fullName evidence="1">Methyltransferase type 11 domain-containing protein</fullName>
    </recommendedName>
</protein>
<evidence type="ECO:0000259" key="1">
    <source>
        <dbReference type="Pfam" id="PF08241"/>
    </source>
</evidence>
<dbReference type="EMBL" id="BAAAYN010000031">
    <property type="protein sequence ID" value="GAA3391150.1"/>
    <property type="molecule type" value="Genomic_DNA"/>
</dbReference>
<feature type="domain" description="Methyltransferase type 11" evidence="1">
    <location>
        <begin position="165"/>
        <end position="261"/>
    </location>
</feature>
<keyword evidence="3" id="KW-1185">Reference proteome</keyword>